<accession>A0A8S5LQE1</accession>
<evidence type="ECO:0000313" key="5">
    <source>
        <dbReference type="EMBL" id="DAD72096.1"/>
    </source>
</evidence>
<feature type="domain" description="Baseplate J-like central" evidence="3">
    <location>
        <begin position="180"/>
        <end position="259"/>
    </location>
</feature>
<feature type="domain" description="Baseplate J-like C-terminal" evidence="4">
    <location>
        <begin position="265"/>
        <end position="350"/>
    </location>
</feature>
<dbReference type="InterPro" id="IPR058530">
    <property type="entry name" value="Baseplate_J-like_C"/>
</dbReference>
<reference evidence="5" key="1">
    <citation type="journal article" date="2021" name="Proc. Natl. Acad. Sci. U.S.A.">
        <title>A Catalog of Tens of Thousands of Viruses from Human Metagenomes Reveals Hidden Associations with Chronic Diseases.</title>
        <authorList>
            <person name="Tisza M.J."/>
            <person name="Buck C.B."/>
        </authorList>
    </citation>
    <scope>NUCLEOTIDE SEQUENCE</scope>
    <source>
        <strain evidence="5">CtOyc4</strain>
    </source>
</reference>
<dbReference type="PANTHER" id="PTHR37829:SF3">
    <property type="entry name" value="PROTEIN JAYE-RELATED"/>
    <property type="match status" value="1"/>
</dbReference>
<dbReference type="PANTHER" id="PTHR37829">
    <property type="entry name" value="PHAGE-LIKE ELEMENT PBSX PROTEIN XKDT"/>
    <property type="match status" value="1"/>
</dbReference>
<feature type="domain" description="Baseplate protein J-like barrel" evidence="2">
    <location>
        <begin position="83"/>
        <end position="159"/>
    </location>
</feature>
<evidence type="ECO:0000259" key="2">
    <source>
        <dbReference type="Pfam" id="PF04865"/>
    </source>
</evidence>
<dbReference type="Pfam" id="PF26079">
    <property type="entry name" value="Baseplate_J_C"/>
    <property type="match status" value="1"/>
</dbReference>
<sequence length="352" mass="36762">MSASEILDEMLSAMPESYQKTIGFPTYDLLAAVSLRMEGTDTTIDEAKQQLDPENLHDSALDRYIYPRSGLERKAATFAHGSLTVTGTGTVEQGTLFESGGGVQYYTTETVAIEGEGTVPVTCTVDGTAGNLPAHSVTQMPVAVQGIASCDNPEPIGGGYAEESDSEYYARYLLRLRTPATSGNVYHYQQWALEVSGVGHVKVFPRAQGAYTVDVVIADNAGQPASPALVKSVQEYIDPESEGAGRGQAPIGAQCFVTAATGKAITVSCTVSKSDTADEESVTAAIKSAVADYLASTVFAQSYVSYGQVAAAILSAEGVVDFEGLTVGGGTSNIAVGERECPVLGEVTITYG</sequence>
<comment type="similarity">
    <text evidence="1">Belongs to the Mu gp47/PBSX XkdT family.</text>
</comment>
<dbReference type="InterPro" id="IPR058531">
    <property type="entry name" value="Baseplate_J_M"/>
</dbReference>
<evidence type="ECO:0000256" key="1">
    <source>
        <dbReference type="ARBA" id="ARBA00038087"/>
    </source>
</evidence>
<organism evidence="5">
    <name type="scientific">Myoviridae sp. ctOyc4</name>
    <dbReference type="NCBI Taxonomy" id="2827606"/>
    <lineage>
        <taxon>Viruses</taxon>
        <taxon>Duplodnaviria</taxon>
        <taxon>Heunggongvirae</taxon>
        <taxon>Uroviricota</taxon>
        <taxon>Caudoviricetes</taxon>
    </lineage>
</organism>
<dbReference type="Pfam" id="PF26078">
    <property type="entry name" value="Baseplate_J_M"/>
    <property type="match status" value="1"/>
</dbReference>
<evidence type="ECO:0000259" key="3">
    <source>
        <dbReference type="Pfam" id="PF26078"/>
    </source>
</evidence>
<name>A0A8S5LQE1_9CAUD</name>
<dbReference type="InterPro" id="IPR052399">
    <property type="entry name" value="Phage_Baseplate_Assmbl_Protein"/>
</dbReference>
<proteinExistence type="inferred from homology"/>
<dbReference type="EMBL" id="BK015894">
    <property type="protein sequence ID" value="DAD72096.1"/>
    <property type="molecule type" value="Genomic_DNA"/>
</dbReference>
<evidence type="ECO:0000259" key="4">
    <source>
        <dbReference type="Pfam" id="PF26079"/>
    </source>
</evidence>
<protein>
    <submittedName>
        <fullName evidence="5">Baseplate J like protein</fullName>
    </submittedName>
</protein>
<dbReference type="Pfam" id="PF04865">
    <property type="entry name" value="Baseplate_J"/>
    <property type="match status" value="1"/>
</dbReference>
<dbReference type="InterPro" id="IPR006949">
    <property type="entry name" value="Barrel_Baseplate_J-like"/>
</dbReference>